<keyword evidence="4" id="KW-1185">Reference proteome</keyword>
<protein>
    <recommendedName>
        <fullName evidence="2">Reelin domain-containing protein</fullName>
    </recommendedName>
</protein>
<reference evidence="3" key="1">
    <citation type="submission" date="2021-01" db="UniProtKB">
        <authorList>
            <consortium name="EnsemblMetazoa"/>
        </authorList>
    </citation>
    <scope>IDENTIFICATION</scope>
</reference>
<dbReference type="KEGG" id="vde:111249664"/>
<dbReference type="InParanoid" id="A0A7M7K0B7"/>
<feature type="domain" description="Reelin" evidence="2">
    <location>
        <begin position="5"/>
        <end position="155"/>
    </location>
</feature>
<dbReference type="Gene3D" id="2.60.40.4060">
    <property type="entry name" value="Reeler domain"/>
    <property type="match status" value="1"/>
</dbReference>
<feature type="signal peptide" evidence="1">
    <location>
        <begin position="1"/>
        <end position="18"/>
    </location>
</feature>
<keyword evidence="1" id="KW-0732">Signal</keyword>
<dbReference type="AlphaFoldDB" id="A0A7M7K0B7"/>
<feature type="chain" id="PRO_5033597040" description="Reelin domain-containing protein" evidence="1">
    <location>
        <begin position="19"/>
        <end position="155"/>
    </location>
</feature>
<name>A0A7M7K0B7_VARDE</name>
<evidence type="ECO:0000259" key="2">
    <source>
        <dbReference type="PROSITE" id="PS51019"/>
    </source>
</evidence>
<sequence>MQARITVVCVAFVGSVLAFKDGAPGSVCLSGVPKHKVDPQPLSTNPYKVDVQKEGANYAVTISGAEFKGFLITARKVGDDSIVPGTFSSSAPNVKTVDCKDVGAASGVTHSDNSVKDSVKVTFTPAAGSDDLLYFSATVAKTVHEFWVGIKSPIL</sequence>
<dbReference type="InterPro" id="IPR051237">
    <property type="entry name" value="Ferric-chelate_Red/DefProt"/>
</dbReference>
<dbReference type="GeneID" id="111249664"/>
<dbReference type="PROSITE" id="PS51019">
    <property type="entry name" value="REELIN"/>
    <property type="match status" value="1"/>
</dbReference>
<dbReference type="RefSeq" id="XP_022659568.1">
    <property type="nucleotide sequence ID" value="XM_022803833.1"/>
</dbReference>
<dbReference type="Pfam" id="PF02014">
    <property type="entry name" value="Reeler"/>
    <property type="match status" value="1"/>
</dbReference>
<evidence type="ECO:0000313" key="3">
    <source>
        <dbReference type="EnsemblMetazoa" id="XP_022659568"/>
    </source>
</evidence>
<dbReference type="CDD" id="cd08544">
    <property type="entry name" value="Reeler"/>
    <property type="match status" value="1"/>
</dbReference>
<dbReference type="Proteomes" id="UP000594260">
    <property type="component" value="Unplaced"/>
</dbReference>
<dbReference type="GO" id="GO:0016020">
    <property type="term" value="C:membrane"/>
    <property type="evidence" value="ECO:0007669"/>
    <property type="project" value="TreeGrafter"/>
</dbReference>
<dbReference type="EnsemblMetazoa" id="XM_022803833">
    <property type="protein sequence ID" value="XP_022659568"/>
    <property type="gene ID" value="LOC111249664"/>
</dbReference>
<dbReference type="RefSeq" id="XP_022659567.1">
    <property type="nucleotide sequence ID" value="XM_022803832.1"/>
</dbReference>
<dbReference type="EnsemblMetazoa" id="XM_022803832">
    <property type="protein sequence ID" value="XP_022659567"/>
    <property type="gene ID" value="LOC111249664"/>
</dbReference>
<accession>A0A7M7K0B7</accession>
<evidence type="ECO:0000313" key="4">
    <source>
        <dbReference type="Proteomes" id="UP000594260"/>
    </source>
</evidence>
<dbReference type="InterPro" id="IPR042307">
    <property type="entry name" value="Reeler_sf"/>
</dbReference>
<organism evidence="3 4">
    <name type="scientific">Varroa destructor</name>
    <name type="common">Honeybee mite</name>
    <dbReference type="NCBI Taxonomy" id="109461"/>
    <lineage>
        <taxon>Eukaryota</taxon>
        <taxon>Metazoa</taxon>
        <taxon>Ecdysozoa</taxon>
        <taxon>Arthropoda</taxon>
        <taxon>Chelicerata</taxon>
        <taxon>Arachnida</taxon>
        <taxon>Acari</taxon>
        <taxon>Parasitiformes</taxon>
        <taxon>Mesostigmata</taxon>
        <taxon>Gamasina</taxon>
        <taxon>Dermanyssoidea</taxon>
        <taxon>Varroidae</taxon>
        <taxon>Varroa</taxon>
    </lineage>
</organism>
<evidence type="ECO:0000256" key="1">
    <source>
        <dbReference type="SAM" id="SignalP"/>
    </source>
</evidence>
<dbReference type="PANTHER" id="PTHR45828:SF45">
    <property type="entry name" value="REELIN DOMAIN-CONTAINING PROTEIN"/>
    <property type="match status" value="1"/>
</dbReference>
<dbReference type="OrthoDB" id="6418377at2759"/>
<dbReference type="InterPro" id="IPR002861">
    <property type="entry name" value="Reeler_dom"/>
</dbReference>
<dbReference type="PANTHER" id="PTHR45828">
    <property type="entry name" value="CYTOCHROME B561/FERRIC REDUCTASE TRANSMEMBRANE"/>
    <property type="match status" value="1"/>
</dbReference>
<proteinExistence type="predicted"/>
<dbReference type="OMA" id="QRYSEFY"/>